<evidence type="ECO:0000313" key="1">
    <source>
        <dbReference type="EMBL" id="KAK4186015.1"/>
    </source>
</evidence>
<accession>A0AAN6WQ19</accession>
<gene>
    <name evidence="1" type="ORF">QBC35DRAFT_502443</name>
</gene>
<reference evidence="1" key="1">
    <citation type="journal article" date="2023" name="Mol. Phylogenet. Evol.">
        <title>Genome-scale phylogeny and comparative genomics of the fungal order Sordariales.</title>
        <authorList>
            <person name="Hensen N."/>
            <person name="Bonometti L."/>
            <person name="Westerberg I."/>
            <person name="Brannstrom I.O."/>
            <person name="Guillou S."/>
            <person name="Cros-Aarteil S."/>
            <person name="Calhoun S."/>
            <person name="Haridas S."/>
            <person name="Kuo A."/>
            <person name="Mondo S."/>
            <person name="Pangilinan J."/>
            <person name="Riley R."/>
            <person name="LaButti K."/>
            <person name="Andreopoulos B."/>
            <person name="Lipzen A."/>
            <person name="Chen C."/>
            <person name="Yan M."/>
            <person name="Daum C."/>
            <person name="Ng V."/>
            <person name="Clum A."/>
            <person name="Steindorff A."/>
            <person name="Ohm R.A."/>
            <person name="Martin F."/>
            <person name="Silar P."/>
            <person name="Natvig D.O."/>
            <person name="Lalanne C."/>
            <person name="Gautier V."/>
            <person name="Ament-Velasquez S.L."/>
            <person name="Kruys A."/>
            <person name="Hutchinson M.I."/>
            <person name="Powell A.J."/>
            <person name="Barry K."/>
            <person name="Miller A.N."/>
            <person name="Grigoriev I.V."/>
            <person name="Debuchy R."/>
            <person name="Gladieux P."/>
            <person name="Hiltunen Thoren M."/>
            <person name="Johannesson H."/>
        </authorList>
    </citation>
    <scope>NUCLEOTIDE SEQUENCE</scope>
    <source>
        <strain evidence="1">PSN309</strain>
    </source>
</reference>
<proteinExistence type="predicted"/>
<sequence>MDRSSRPRIREGTQDDAVAQLAFDDLNERAGRILALLSKLEQAASAITSLAWEREWERNDLLEDVQSLRQIIRETVARSSHNALPSGAKGVIEAGIQEKMQDLETALKMEKSKSWELEEQCKDMGEDIGMLERQLRNSIAVGDVKSPPVLPRTALEKALQDRILELEDRMRNPMSRGRSRSI</sequence>
<organism evidence="1 2">
    <name type="scientific">Podospora australis</name>
    <dbReference type="NCBI Taxonomy" id="1536484"/>
    <lineage>
        <taxon>Eukaryota</taxon>
        <taxon>Fungi</taxon>
        <taxon>Dikarya</taxon>
        <taxon>Ascomycota</taxon>
        <taxon>Pezizomycotina</taxon>
        <taxon>Sordariomycetes</taxon>
        <taxon>Sordariomycetidae</taxon>
        <taxon>Sordariales</taxon>
        <taxon>Podosporaceae</taxon>
        <taxon>Podospora</taxon>
    </lineage>
</organism>
<keyword evidence="2" id="KW-1185">Reference proteome</keyword>
<dbReference type="AlphaFoldDB" id="A0AAN6WQ19"/>
<dbReference type="EMBL" id="MU864434">
    <property type="protein sequence ID" value="KAK4186015.1"/>
    <property type="molecule type" value="Genomic_DNA"/>
</dbReference>
<reference evidence="1" key="2">
    <citation type="submission" date="2023-05" db="EMBL/GenBank/DDBJ databases">
        <authorList>
            <consortium name="Lawrence Berkeley National Laboratory"/>
            <person name="Steindorff A."/>
            <person name="Hensen N."/>
            <person name="Bonometti L."/>
            <person name="Westerberg I."/>
            <person name="Brannstrom I.O."/>
            <person name="Guillou S."/>
            <person name="Cros-Aarteil S."/>
            <person name="Calhoun S."/>
            <person name="Haridas S."/>
            <person name="Kuo A."/>
            <person name="Mondo S."/>
            <person name="Pangilinan J."/>
            <person name="Riley R."/>
            <person name="Labutti K."/>
            <person name="Andreopoulos B."/>
            <person name="Lipzen A."/>
            <person name="Chen C."/>
            <person name="Yanf M."/>
            <person name="Daum C."/>
            <person name="Ng V."/>
            <person name="Clum A."/>
            <person name="Ohm R."/>
            <person name="Martin F."/>
            <person name="Silar P."/>
            <person name="Natvig D."/>
            <person name="Lalanne C."/>
            <person name="Gautier V."/>
            <person name="Ament-Velasquez S.L."/>
            <person name="Kruys A."/>
            <person name="Hutchinson M.I."/>
            <person name="Powell A.J."/>
            <person name="Barry K."/>
            <person name="Miller A.N."/>
            <person name="Grigoriev I.V."/>
            <person name="Debuchy R."/>
            <person name="Gladieux P."/>
            <person name="Thoren M.H."/>
            <person name="Johannesson H."/>
        </authorList>
    </citation>
    <scope>NUCLEOTIDE SEQUENCE</scope>
    <source>
        <strain evidence="1">PSN309</strain>
    </source>
</reference>
<evidence type="ECO:0000313" key="2">
    <source>
        <dbReference type="Proteomes" id="UP001302126"/>
    </source>
</evidence>
<protein>
    <submittedName>
        <fullName evidence="1">Uncharacterized protein</fullName>
    </submittedName>
</protein>
<dbReference type="Proteomes" id="UP001302126">
    <property type="component" value="Unassembled WGS sequence"/>
</dbReference>
<comment type="caution">
    <text evidence="1">The sequence shown here is derived from an EMBL/GenBank/DDBJ whole genome shotgun (WGS) entry which is preliminary data.</text>
</comment>
<name>A0AAN6WQ19_9PEZI</name>